<organism evidence="3 4">
    <name type="scientific">Exophiala bonariae</name>
    <dbReference type="NCBI Taxonomy" id="1690606"/>
    <lineage>
        <taxon>Eukaryota</taxon>
        <taxon>Fungi</taxon>
        <taxon>Dikarya</taxon>
        <taxon>Ascomycota</taxon>
        <taxon>Pezizomycotina</taxon>
        <taxon>Eurotiomycetes</taxon>
        <taxon>Chaetothyriomycetidae</taxon>
        <taxon>Chaetothyriales</taxon>
        <taxon>Herpotrichiellaceae</taxon>
        <taxon>Exophiala</taxon>
    </lineage>
</organism>
<gene>
    <name evidence="3" type="ORF">LTR84_003019</name>
</gene>
<evidence type="ECO:0000313" key="4">
    <source>
        <dbReference type="Proteomes" id="UP001358417"/>
    </source>
</evidence>
<dbReference type="EMBL" id="JAVRRD010000015">
    <property type="protein sequence ID" value="KAK5051367.1"/>
    <property type="molecule type" value="Genomic_DNA"/>
</dbReference>
<feature type="transmembrane region" description="Helical" evidence="2">
    <location>
        <begin position="44"/>
        <end position="65"/>
    </location>
</feature>
<comment type="similarity">
    <text evidence="1">Belongs to the ustYa family.</text>
</comment>
<name>A0AAV9N7V1_9EURO</name>
<keyword evidence="2" id="KW-0812">Transmembrane</keyword>
<keyword evidence="2" id="KW-1133">Transmembrane helix</keyword>
<dbReference type="GO" id="GO:0043386">
    <property type="term" value="P:mycotoxin biosynthetic process"/>
    <property type="evidence" value="ECO:0007669"/>
    <property type="project" value="InterPro"/>
</dbReference>
<dbReference type="InterPro" id="IPR021765">
    <property type="entry name" value="UstYa-like"/>
</dbReference>
<dbReference type="Pfam" id="PF11807">
    <property type="entry name" value="UstYa"/>
    <property type="match status" value="1"/>
</dbReference>
<evidence type="ECO:0000256" key="2">
    <source>
        <dbReference type="SAM" id="Phobius"/>
    </source>
</evidence>
<dbReference type="AlphaFoldDB" id="A0AAV9N7V1"/>
<proteinExistence type="inferred from homology"/>
<dbReference type="Proteomes" id="UP001358417">
    <property type="component" value="Unassembled WGS sequence"/>
</dbReference>
<dbReference type="RefSeq" id="XP_064705594.1">
    <property type="nucleotide sequence ID" value="XM_064846614.1"/>
</dbReference>
<keyword evidence="2" id="KW-0472">Membrane</keyword>
<reference evidence="3 4" key="1">
    <citation type="submission" date="2023-08" db="EMBL/GenBank/DDBJ databases">
        <title>Black Yeasts Isolated from many extreme environments.</title>
        <authorList>
            <person name="Coleine C."/>
            <person name="Stajich J.E."/>
            <person name="Selbmann L."/>
        </authorList>
    </citation>
    <scope>NUCLEOTIDE SEQUENCE [LARGE SCALE GENOMIC DNA]</scope>
    <source>
        <strain evidence="3 4">CCFEE 5792</strain>
    </source>
</reference>
<sequence>MFPVNLQGYSDLRRVHFAKPDIEDSEAFDGVQYEPHQQGHHRWWLGYGLFILLGVSILVNGMQYVKKLLDASKHTPHDIDDLCSMYTFEYPSPIQQDIKVKYRTTKFNDTFLEQSRYRGSPGPETDRLWLELGTRNRHYIVPEDKGHKYGLNPGHAKIDP</sequence>
<accession>A0AAV9N7V1</accession>
<protein>
    <submittedName>
        <fullName evidence="3">Uncharacterized protein</fullName>
    </submittedName>
</protein>
<dbReference type="GeneID" id="89971213"/>
<evidence type="ECO:0000313" key="3">
    <source>
        <dbReference type="EMBL" id="KAK5051367.1"/>
    </source>
</evidence>
<evidence type="ECO:0000256" key="1">
    <source>
        <dbReference type="ARBA" id="ARBA00035112"/>
    </source>
</evidence>
<comment type="caution">
    <text evidence="3">The sequence shown here is derived from an EMBL/GenBank/DDBJ whole genome shotgun (WGS) entry which is preliminary data.</text>
</comment>
<keyword evidence="4" id="KW-1185">Reference proteome</keyword>